<evidence type="ECO:0000256" key="1">
    <source>
        <dbReference type="SAM" id="Phobius"/>
    </source>
</evidence>
<evidence type="ECO:0000313" key="2">
    <source>
        <dbReference type="EMBL" id="MBH1941436.1"/>
    </source>
</evidence>
<reference evidence="2" key="1">
    <citation type="submission" date="2020-12" db="EMBL/GenBank/DDBJ databases">
        <title>M. sibirica DSM 26468T genome.</title>
        <authorList>
            <person name="Thieme N."/>
            <person name="Rettenmaier R."/>
            <person name="Zverlov V."/>
            <person name="Liebl W."/>
        </authorList>
    </citation>
    <scope>NUCLEOTIDE SEQUENCE</scope>
    <source>
        <strain evidence="2">DSM 26468</strain>
    </source>
</reference>
<organism evidence="2 3">
    <name type="scientific">Mobilitalea sibirica</name>
    <dbReference type="NCBI Taxonomy" id="1462919"/>
    <lineage>
        <taxon>Bacteria</taxon>
        <taxon>Bacillati</taxon>
        <taxon>Bacillota</taxon>
        <taxon>Clostridia</taxon>
        <taxon>Lachnospirales</taxon>
        <taxon>Lachnospiraceae</taxon>
        <taxon>Mobilitalea</taxon>
    </lineage>
</organism>
<evidence type="ECO:0000313" key="3">
    <source>
        <dbReference type="Proteomes" id="UP000623269"/>
    </source>
</evidence>
<keyword evidence="1" id="KW-0472">Membrane</keyword>
<dbReference type="AlphaFoldDB" id="A0A8J7KTJ0"/>
<accession>A0A8J7KTJ0</accession>
<keyword evidence="1" id="KW-1133">Transmembrane helix</keyword>
<feature type="transmembrane region" description="Helical" evidence="1">
    <location>
        <begin position="83"/>
        <end position="103"/>
    </location>
</feature>
<dbReference type="RefSeq" id="WP_197661651.1">
    <property type="nucleotide sequence ID" value="NZ_JAEAGR010000011.1"/>
</dbReference>
<keyword evidence="3" id="KW-1185">Reference proteome</keyword>
<dbReference type="InterPro" id="IPR017259">
    <property type="entry name" value="UCP037672"/>
</dbReference>
<sequence length="109" mass="12137">MNLDLEGLVFCGAILIIMLLLGAYLKTGQGANLISLYLILPKSKKDEYDAAKLSQFYGSLLFQVIFFVVLAIIAGVFDITWLVILMTLIIVILTIGSTIYAFTNPRFRK</sequence>
<protein>
    <submittedName>
        <fullName evidence="2">DUF3784 domain-containing protein</fullName>
    </submittedName>
</protein>
<keyword evidence="1" id="KW-0812">Transmembrane</keyword>
<dbReference type="EMBL" id="JAEAGR010000011">
    <property type="protein sequence ID" value="MBH1941436.1"/>
    <property type="molecule type" value="Genomic_DNA"/>
</dbReference>
<proteinExistence type="predicted"/>
<comment type="caution">
    <text evidence="2">The sequence shown here is derived from an EMBL/GenBank/DDBJ whole genome shotgun (WGS) entry which is preliminary data.</text>
</comment>
<name>A0A8J7KTJ0_9FIRM</name>
<dbReference type="Pfam" id="PF12650">
    <property type="entry name" value="DUF3784"/>
    <property type="match status" value="1"/>
</dbReference>
<feature type="transmembrane region" description="Helical" evidence="1">
    <location>
        <begin position="56"/>
        <end position="77"/>
    </location>
</feature>
<dbReference type="Proteomes" id="UP000623269">
    <property type="component" value="Unassembled WGS sequence"/>
</dbReference>
<gene>
    <name evidence="2" type="ORF">I5677_11085</name>
</gene>
<feature type="transmembrane region" description="Helical" evidence="1">
    <location>
        <begin position="6"/>
        <end position="25"/>
    </location>
</feature>